<comment type="caution">
    <text evidence="3">The sequence shown here is derived from an EMBL/GenBank/DDBJ whole genome shotgun (WGS) entry which is preliminary data.</text>
</comment>
<evidence type="ECO:0000256" key="1">
    <source>
        <dbReference type="SAM" id="MobiDB-lite"/>
    </source>
</evidence>
<dbReference type="Pfam" id="PF12937">
    <property type="entry name" value="F-box-like"/>
    <property type="match status" value="1"/>
</dbReference>
<keyword evidence="5" id="KW-1185">Reference proteome</keyword>
<dbReference type="InterPro" id="IPR001810">
    <property type="entry name" value="F-box_dom"/>
</dbReference>
<proteinExistence type="predicted"/>
<dbReference type="EMBL" id="WWBZ02000040">
    <property type="protein sequence ID" value="KAF4305269.1"/>
    <property type="molecule type" value="Genomic_DNA"/>
</dbReference>
<evidence type="ECO:0000259" key="2">
    <source>
        <dbReference type="PROSITE" id="PS50181"/>
    </source>
</evidence>
<evidence type="ECO:0000313" key="5">
    <source>
        <dbReference type="Proteomes" id="UP000572817"/>
    </source>
</evidence>
<dbReference type="Proteomes" id="UP000572817">
    <property type="component" value="Unassembled WGS sequence"/>
</dbReference>
<reference evidence="3 5" key="1">
    <citation type="submission" date="2020-04" db="EMBL/GenBank/DDBJ databases">
        <title>Genome Assembly and Annotation of Botryosphaeria dothidea sdau 11-99, a Latent Pathogen of Apple Fruit Ring Rot in China.</title>
        <authorList>
            <person name="Yu C."/>
            <person name="Diao Y."/>
            <person name="Lu Q."/>
            <person name="Zhao J."/>
            <person name="Cui S."/>
            <person name="Peng C."/>
            <person name="He B."/>
            <person name="Liu H."/>
        </authorList>
    </citation>
    <scope>NUCLEOTIDE SEQUENCE [LARGE SCALE GENOMIC DNA]</scope>
    <source>
        <strain evidence="5">sdau11-99</strain>
        <strain evidence="3">Sdau11-99</strain>
    </source>
</reference>
<evidence type="ECO:0000313" key="4">
    <source>
        <dbReference type="EMBL" id="KAF4305269.1"/>
    </source>
</evidence>
<feature type="region of interest" description="Disordered" evidence="1">
    <location>
        <begin position="292"/>
        <end position="331"/>
    </location>
</feature>
<dbReference type="OrthoDB" id="3943253at2759"/>
<protein>
    <submittedName>
        <fullName evidence="3">F-box domain cyclin-like protein</fullName>
    </submittedName>
</protein>
<feature type="domain" description="F-box" evidence="2">
    <location>
        <begin position="1"/>
        <end position="43"/>
    </location>
</feature>
<dbReference type="InterPro" id="IPR036047">
    <property type="entry name" value="F-box-like_dom_sf"/>
</dbReference>
<organism evidence="3 5">
    <name type="scientific">Botryosphaeria dothidea</name>
    <dbReference type="NCBI Taxonomy" id="55169"/>
    <lineage>
        <taxon>Eukaryota</taxon>
        <taxon>Fungi</taxon>
        <taxon>Dikarya</taxon>
        <taxon>Ascomycota</taxon>
        <taxon>Pezizomycotina</taxon>
        <taxon>Dothideomycetes</taxon>
        <taxon>Dothideomycetes incertae sedis</taxon>
        <taxon>Botryosphaeriales</taxon>
        <taxon>Botryosphaeriaceae</taxon>
        <taxon>Botryosphaeria</taxon>
    </lineage>
</organism>
<accession>A0A8H4MYU5</accession>
<sequence>MDQLPPEILSLIVSHLERDTIGPYASVSRQWQVAVENITFRQVRLDSVDLDHFQKLFSIPHRRAALAGLQYIAFLPTYSDDRCAKFERRRERDANNAAFTEAVVALFTILKSWEQEFGQRGHHGHGARAGRPINLFLCALSPTDVATPRPYNDMGVHRYERSVLTLLDPDAVPEVERVVSFTAYDFADALLTMTTRHLQHFSLSFRFRDPSNDAFAIPAGTDSAAPGADDLSRALHHLLALAPKLHTCTLWGPAVLSPSLFASPPPDDSPSPRWPALRSLTVQVGRTTPAGTWLYARDPSDADADASDRVSGRSDGGWNSPFSTDGALTPAFGDDGVDSDDSIWHETFHAYHALLASGQRPRRRFRTKVDGAALEPFVAAASRAVLRGMPRLERLLLHAGEGMEDGETELRSGRQVAWECYGGEEAGERRIVVETKPSFRGAHPKWRPSEELRRLWEEYAGEEGKVEVYLCEDYY</sequence>
<dbReference type="PROSITE" id="PS50181">
    <property type="entry name" value="FBOX"/>
    <property type="match status" value="1"/>
</dbReference>
<name>A0A8H4MYU5_9PEZI</name>
<evidence type="ECO:0000313" key="3">
    <source>
        <dbReference type="EMBL" id="KAF4300808.1"/>
    </source>
</evidence>
<dbReference type="EMBL" id="WWBZ02000082">
    <property type="protein sequence ID" value="KAF4300808.1"/>
    <property type="molecule type" value="Genomic_DNA"/>
</dbReference>
<gene>
    <name evidence="4" type="ORF">GTA08_BOTSDO06961</name>
    <name evidence="3" type="ORF">GTA08_BOTSDO11155</name>
</gene>
<dbReference type="SUPFAM" id="SSF81383">
    <property type="entry name" value="F-box domain"/>
    <property type="match status" value="1"/>
</dbReference>
<dbReference type="AlphaFoldDB" id="A0A8H4MYU5"/>